<keyword evidence="1" id="KW-0472">Membrane</keyword>
<keyword evidence="1" id="KW-1133">Transmembrane helix</keyword>
<dbReference type="VEuPathDB" id="PlasmoDB:PVW1_000027100"/>
<reference evidence="2 3" key="1">
    <citation type="submission" date="2016-07" db="EMBL/GenBank/DDBJ databases">
        <authorList>
            <consortium name="Pathogen Informatics"/>
        </authorList>
    </citation>
    <scope>NUCLEOTIDE SEQUENCE [LARGE SCALE GENOMIC DNA]</scope>
</reference>
<proteinExistence type="predicted"/>
<accession>A0A1G4E1K0</accession>
<feature type="transmembrane region" description="Helical" evidence="1">
    <location>
        <begin position="76"/>
        <end position="95"/>
    </location>
</feature>
<keyword evidence="1" id="KW-0812">Transmembrane</keyword>
<protein>
    <submittedName>
        <fullName evidence="2">Uncharacterized protein</fullName>
    </submittedName>
</protein>
<feature type="transmembrane region" description="Helical" evidence="1">
    <location>
        <begin position="161"/>
        <end position="182"/>
    </location>
</feature>
<organism evidence="2 3">
    <name type="scientific">Plasmodium vivax</name>
    <name type="common">malaria parasite P. vivax</name>
    <dbReference type="NCBI Taxonomy" id="5855"/>
    <lineage>
        <taxon>Eukaryota</taxon>
        <taxon>Sar</taxon>
        <taxon>Alveolata</taxon>
        <taxon>Apicomplexa</taxon>
        <taxon>Aconoidasida</taxon>
        <taxon>Haemosporida</taxon>
        <taxon>Plasmodiidae</taxon>
        <taxon>Plasmodium</taxon>
        <taxon>Plasmodium (Plasmodium)</taxon>
    </lineage>
</organism>
<gene>
    <name evidence="2" type="ORF">PVC01_000028400</name>
</gene>
<dbReference type="Proteomes" id="UP000305196">
    <property type="component" value="Unassembled WGS sequence"/>
</dbReference>
<dbReference type="VEuPathDB" id="PlasmoDB:PVPAM_000012400"/>
<dbReference type="VEuPathDB" id="PlasmoDB:PVP01_0901400"/>
<dbReference type="AlphaFoldDB" id="A0A1G4E1K0"/>
<evidence type="ECO:0000313" key="2">
    <source>
        <dbReference type="EMBL" id="SCA59851.1"/>
    </source>
</evidence>
<name>A0A1G4E1K0_PLAVI</name>
<evidence type="ECO:0000313" key="3">
    <source>
        <dbReference type="Proteomes" id="UP000305196"/>
    </source>
</evidence>
<dbReference type="EMBL" id="FLYI01000042">
    <property type="protein sequence ID" value="SCA59851.1"/>
    <property type="molecule type" value="Genomic_DNA"/>
</dbReference>
<sequence>MKKNMENFKESLEKCKKRIYEPLYYNSSKSCVYNSDVCIEPKKQVKKHSYKYAPKKSSFKLYKLSQLSSNNKVMNFLIKLIVIYQTFILQFYVAATTVAEGEQEDSGNRENFLSRIKEVGGAISQYLIGLWGRVQKQYDEQIKVHCNQVGILKSICEDAKIAIPVTFSLFILVFIIICLICCKVNKN</sequence>
<evidence type="ECO:0000256" key="1">
    <source>
        <dbReference type="SAM" id="Phobius"/>
    </source>
</evidence>